<dbReference type="Gene3D" id="2.30.30.830">
    <property type="match status" value="1"/>
</dbReference>
<dbReference type="PANTHER" id="PTHR39555">
    <property type="entry name" value="FIMBRIAL ASSEMBLY PROTEIN PILO-LIKE PROTEIN-RELATED"/>
    <property type="match status" value="1"/>
</dbReference>
<accession>A0ABY7R9T1</accession>
<dbReference type="PANTHER" id="PTHR39555:SF1">
    <property type="entry name" value="TYPE IV PILUS INNER MEMBRANE COMPONENT PILO"/>
    <property type="match status" value="1"/>
</dbReference>
<protein>
    <submittedName>
        <fullName evidence="2">Pilus assembly protein PilP</fullName>
    </submittedName>
</protein>
<dbReference type="Pfam" id="PF04350">
    <property type="entry name" value="PilO"/>
    <property type="match status" value="1"/>
</dbReference>
<dbReference type="PROSITE" id="PS51257">
    <property type="entry name" value="PROKAR_LIPOPROTEIN"/>
    <property type="match status" value="1"/>
</dbReference>
<dbReference type="Proteomes" id="UP001214301">
    <property type="component" value="Chromosome"/>
</dbReference>
<proteinExistence type="predicted"/>
<dbReference type="InterPro" id="IPR007445">
    <property type="entry name" value="PilO"/>
</dbReference>
<dbReference type="EMBL" id="CP116669">
    <property type="protein sequence ID" value="WCH99933.1"/>
    <property type="molecule type" value="Genomic_DNA"/>
</dbReference>
<dbReference type="InterPro" id="IPR007446">
    <property type="entry name" value="PilP"/>
</dbReference>
<feature type="region of interest" description="Disordered" evidence="1">
    <location>
        <begin position="305"/>
        <end position="332"/>
    </location>
</feature>
<organism evidence="2 3">
    <name type="scientific">Pseudomonas capeferrum</name>
    <dbReference type="NCBI Taxonomy" id="1495066"/>
    <lineage>
        <taxon>Bacteria</taxon>
        <taxon>Pseudomonadati</taxon>
        <taxon>Pseudomonadota</taxon>
        <taxon>Gammaproteobacteria</taxon>
        <taxon>Pseudomonadales</taxon>
        <taxon>Pseudomonadaceae</taxon>
        <taxon>Pseudomonas</taxon>
    </lineage>
</organism>
<dbReference type="RefSeq" id="WP_047582198.1">
    <property type="nucleotide sequence ID" value="NZ_CP116669.1"/>
</dbReference>
<sequence>MRWQARVERSRRFRWGASFLLGVLVLALGCAVRLPELRQAQAQVTAQHKQLNEAHAAKAAQVVELARAEGSLAAARQALQLALWQLSAGQRMSDLLDALAASGHEYGLLFERLDIHDEVSQADYRTTPLDVHVVGRYTALRLWLDDWLGQARLLRVEDMSLHQAEGRPTVLRLRLRVHAYHADAAPPAPASLADLPARAAAMPPLLDPFASGAARMPPGELRGVPLAQLEMVGSLARGTAQEALLLSAGRLYRVRPGDRLGRDEGVVVRVDERQVEVRERWFMASAWQERTAILTLRKALDKEVPDPHEEALEMDGGVGLGDPASVGNALPG</sequence>
<reference evidence="2 3" key="1">
    <citation type="journal article" date="2020" name="Front. Microbiol.">
        <title>Toward Biorecycling: Isolation of a Soil Bacterium That Grows on a Polyurethane Oligomer and Monomer.</title>
        <authorList>
            <person name="Espinosa M.J.C."/>
            <person name="Blanco A.C."/>
            <person name="Schmidgall T."/>
            <person name="Atanasoff-Kardjalieff A.K."/>
            <person name="Kappelmeyer U."/>
            <person name="Tischler D."/>
            <person name="Pieper D.H."/>
            <person name="Heipieper H.J."/>
            <person name="Eberlein C."/>
        </authorList>
    </citation>
    <scope>NUCLEOTIDE SEQUENCE [LARGE SCALE GENOMIC DNA]</scope>
    <source>
        <strain evidence="2 3">TDA1</strain>
    </source>
</reference>
<dbReference type="Gene3D" id="3.30.70.60">
    <property type="match status" value="1"/>
</dbReference>
<name>A0ABY7R9T1_9PSED</name>
<dbReference type="Pfam" id="PF04351">
    <property type="entry name" value="PilP"/>
    <property type="match status" value="1"/>
</dbReference>
<dbReference type="InterPro" id="IPR014717">
    <property type="entry name" value="Transl_elong_EF1B/ribsomal_bS6"/>
</dbReference>
<evidence type="ECO:0000256" key="1">
    <source>
        <dbReference type="SAM" id="MobiDB-lite"/>
    </source>
</evidence>
<gene>
    <name evidence="2" type="ORF">PMC74_24800</name>
</gene>
<keyword evidence="3" id="KW-1185">Reference proteome</keyword>
<evidence type="ECO:0000313" key="3">
    <source>
        <dbReference type="Proteomes" id="UP001214301"/>
    </source>
</evidence>
<evidence type="ECO:0000313" key="2">
    <source>
        <dbReference type="EMBL" id="WCH99933.1"/>
    </source>
</evidence>